<dbReference type="Gene3D" id="3.10.310.70">
    <property type="match status" value="1"/>
</dbReference>
<dbReference type="InterPro" id="IPR011059">
    <property type="entry name" value="Metal-dep_hydrolase_composite"/>
</dbReference>
<organism evidence="2 3">
    <name type="scientific">Caulobacter segnis</name>
    <dbReference type="NCBI Taxonomy" id="88688"/>
    <lineage>
        <taxon>Bacteria</taxon>
        <taxon>Pseudomonadati</taxon>
        <taxon>Pseudomonadota</taxon>
        <taxon>Alphaproteobacteria</taxon>
        <taxon>Caulobacterales</taxon>
        <taxon>Caulobacteraceae</taxon>
        <taxon>Caulobacter</taxon>
    </lineage>
</organism>
<dbReference type="Gene3D" id="3.20.20.140">
    <property type="entry name" value="Metal-dependent hydrolases"/>
    <property type="match status" value="1"/>
</dbReference>
<dbReference type="PANTHER" id="PTHR22642">
    <property type="entry name" value="IMIDAZOLONEPROPIONASE"/>
    <property type="match status" value="1"/>
</dbReference>
<feature type="domain" description="Amidohydrolase 3" evidence="1">
    <location>
        <begin position="77"/>
        <end position="551"/>
    </location>
</feature>
<keyword evidence="3" id="KW-1185">Reference proteome</keyword>
<evidence type="ECO:0000313" key="2">
    <source>
        <dbReference type="EMBL" id="USQ98270.1"/>
    </source>
</evidence>
<dbReference type="InterPro" id="IPR032466">
    <property type="entry name" value="Metal_Hydrolase"/>
</dbReference>
<dbReference type="SUPFAM" id="SSF51338">
    <property type="entry name" value="Composite domain of metallo-dependent hydrolases"/>
    <property type="match status" value="1"/>
</dbReference>
<dbReference type="InterPro" id="IPR013108">
    <property type="entry name" value="Amidohydro_3"/>
</dbReference>
<accession>A0ABY5A011</accession>
<protein>
    <submittedName>
        <fullName evidence="2">Amidohydrolase</fullName>
    </submittedName>
</protein>
<evidence type="ECO:0000313" key="3">
    <source>
        <dbReference type="Proteomes" id="UP001057520"/>
    </source>
</evidence>
<dbReference type="CDD" id="cd01300">
    <property type="entry name" value="YtcJ_like"/>
    <property type="match status" value="1"/>
</dbReference>
<dbReference type="InterPro" id="IPR033932">
    <property type="entry name" value="YtcJ-like"/>
</dbReference>
<dbReference type="Proteomes" id="UP001057520">
    <property type="component" value="Chromosome"/>
</dbReference>
<dbReference type="EMBL" id="CP096040">
    <property type="protein sequence ID" value="USQ98270.1"/>
    <property type="molecule type" value="Genomic_DNA"/>
</dbReference>
<name>A0ABY5A011_9CAUL</name>
<dbReference type="Pfam" id="PF07969">
    <property type="entry name" value="Amidohydro_3"/>
    <property type="match status" value="1"/>
</dbReference>
<dbReference type="Gene3D" id="2.30.40.10">
    <property type="entry name" value="Urease, subunit C, domain 1"/>
    <property type="match status" value="1"/>
</dbReference>
<proteinExistence type="predicted"/>
<reference evidence="2 3" key="1">
    <citation type="submission" date="2022-04" db="EMBL/GenBank/DDBJ databases">
        <title>Genome sequence of soybean root-associated Caulobacter segnis RL271.</title>
        <authorList>
            <person name="Longley R."/>
            <person name="Bonito G."/>
            <person name="Trigodet F."/>
            <person name="Crosson S."/>
            <person name="Fiebig A."/>
        </authorList>
    </citation>
    <scope>NUCLEOTIDE SEQUENCE [LARGE SCALE GENOMIC DNA]</scope>
    <source>
        <strain evidence="2 3">RL271</strain>
    </source>
</reference>
<dbReference type="PANTHER" id="PTHR22642:SF2">
    <property type="entry name" value="PROTEIN LONG AFTER FAR-RED 3"/>
    <property type="match status" value="1"/>
</dbReference>
<evidence type="ECO:0000259" key="1">
    <source>
        <dbReference type="Pfam" id="PF07969"/>
    </source>
</evidence>
<sequence>MIDRRSLLCTGLGAGLMTLTPLRALAAERGLDVALVNARVWTPGAGGTRMSAVGIVGERIAAVGADQVKALTSPRTKVIDLNGAFLMPAFTDNHTHFLIGSTTLSQADLLSAKDRADFAARIGAVAKARPGKWILGGSWDEQRLGGALPTHEWIDAVTPDTPVAVPRTDLHMYLLNTVALKLAGITRDTPDPPGGVIVRDAKGEPTGVIKDNAKALVERVIPALSDADTDAIMRQGIAHALSKGVAQIHNPELDWRTYDSLRRLRAKGETDARFYAFVPLPDWEKMAAIVAQEGRGDDWVRWGGLKALADGSLGSRTAVFHDHYDDAPDQTGVRVTTLANLREWITAADKIGLHVTTHAIGDQANDDVLDIYAEVEKVNGVRDRRFRIEHAQHLSQAAIQRFAKQKVIASVQPYHAIDDGRWAIKRIGAERLKGTYAFKSLMDTGATVTFGSDWPVAPLDPLTGLYGAVTRRTIDGANPNGWLPEQKVSMEQALTAYTINNAFAGFMDDRVGKIAPGYYADLTVLDADLTTIDPLKIPDVKVLHTFVGGKARYSA</sequence>
<gene>
    <name evidence="2" type="ORF">MZV50_12320</name>
</gene>
<dbReference type="SUPFAM" id="SSF51556">
    <property type="entry name" value="Metallo-dependent hydrolases"/>
    <property type="match status" value="1"/>
</dbReference>